<dbReference type="AlphaFoldDB" id="C5FFD0"/>
<name>C5FFD0_ARTOC</name>
<evidence type="ECO:0000313" key="3">
    <source>
        <dbReference type="Proteomes" id="UP000002035"/>
    </source>
</evidence>
<sequence length="104" mass="12274">MLDEGEKGEKGHRKRPDETSDDDDPPLVFRNPMYNSYRRISGDHDAHVPLSHISGIKHPMKKPTYIDTRIYSDIYYFRNLVINANPTVRFDQLDLKSRQTTRRQ</sequence>
<organism evidence="2 3">
    <name type="scientific">Arthroderma otae (strain ATCC MYA-4605 / CBS 113480)</name>
    <name type="common">Microsporum canis</name>
    <dbReference type="NCBI Taxonomy" id="554155"/>
    <lineage>
        <taxon>Eukaryota</taxon>
        <taxon>Fungi</taxon>
        <taxon>Dikarya</taxon>
        <taxon>Ascomycota</taxon>
        <taxon>Pezizomycotina</taxon>
        <taxon>Eurotiomycetes</taxon>
        <taxon>Eurotiomycetidae</taxon>
        <taxon>Onygenales</taxon>
        <taxon>Arthrodermataceae</taxon>
        <taxon>Microsporum</taxon>
    </lineage>
</organism>
<dbReference type="RefSeq" id="XP_002851298.1">
    <property type="nucleotide sequence ID" value="XM_002851252.1"/>
</dbReference>
<protein>
    <submittedName>
        <fullName evidence="2">Uncharacterized protein</fullName>
    </submittedName>
</protein>
<evidence type="ECO:0000256" key="1">
    <source>
        <dbReference type="SAM" id="MobiDB-lite"/>
    </source>
</evidence>
<dbReference type="GeneID" id="9228919"/>
<accession>C5FFD0</accession>
<reference evidence="3" key="1">
    <citation type="journal article" date="2012" name="MBio">
        <title>Comparative genome analysis of Trichophyton rubrum and related dermatophytes reveals candidate genes involved in infection.</title>
        <authorList>
            <person name="Martinez D.A."/>
            <person name="Oliver B.G."/>
            <person name="Graeser Y."/>
            <person name="Goldberg J.M."/>
            <person name="Li W."/>
            <person name="Martinez-Rossi N.M."/>
            <person name="Monod M."/>
            <person name="Shelest E."/>
            <person name="Barton R.C."/>
            <person name="Birch E."/>
            <person name="Brakhage A.A."/>
            <person name="Chen Z."/>
            <person name="Gurr S.J."/>
            <person name="Heiman D."/>
            <person name="Heitman J."/>
            <person name="Kosti I."/>
            <person name="Rossi A."/>
            <person name="Saif S."/>
            <person name="Samalova M."/>
            <person name="Saunders C.W."/>
            <person name="Shea T."/>
            <person name="Summerbell R.C."/>
            <person name="Xu J."/>
            <person name="Young S."/>
            <person name="Zeng Q."/>
            <person name="Birren B.W."/>
            <person name="Cuomo C.A."/>
            <person name="White T.C."/>
        </authorList>
    </citation>
    <scope>NUCLEOTIDE SEQUENCE [LARGE SCALE GENOMIC DNA]</scope>
    <source>
        <strain evidence="3">ATCC MYA-4605 / CBS 113480</strain>
    </source>
</reference>
<dbReference type="VEuPathDB" id="FungiDB:MCYG_01402"/>
<evidence type="ECO:0000313" key="2">
    <source>
        <dbReference type="EMBL" id="EEQ28514.1"/>
    </source>
</evidence>
<dbReference type="Proteomes" id="UP000002035">
    <property type="component" value="Unassembled WGS sequence"/>
</dbReference>
<feature type="region of interest" description="Disordered" evidence="1">
    <location>
        <begin position="1"/>
        <end position="30"/>
    </location>
</feature>
<proteinExistence type="predicted"/>
<dbReference type="EMBL" id="DS995701">
    <property type="protein sequence ID" value="EEQ28514.1"/>
    <property type="molecule type" value="Genomic_DNA"/>
</dbReference>
<keyword evidence="3" id="KW-1185">Reference proteome</keyword>
<gene>
    <name evidence="2" type="ORF">MCYG_01402</name>
</gene>
<dbReference type="HOGENOM" id="CLU_2249472_0_0_1"/>